<accession>A0AA45WLW3</accession>
<feature type="transmembrane region" description="Helical" evidence="1">
    <location>
        <begin position="6"/>
        <end position="26"/>
    </location>
</feature>
<dbReference type="Proteomes" id="UP001157946">
    <property type="component" value="Unassembled WGS sequence"/>
</dbReference>
<evidence type="ECO:0000313" key="2">
    <source>
        <dbReference type="EMBL" id="SMP12753.1"/>
    </source>
</evidence>
<proteinExistence type="predicted"/>
<gene>
    <name evidence="2" type="ORF">SAMN06265361_102394</name>
</gene>
<dbReference type="AlphaFoldDB" id="A0AA45WLW3"/>
<evidence type="ECO:0000313" key="3">
    <source>
        <dbReference type="Proteomes" id="UP001157946"/>
    </source>
</evidence>
<organism evidence="2 3">
    <name type="scientific">Laceyella tengchongensis</name>
    <dbReference type="NCBI Taxonomy" id="574699"/>
    <lineage>
        <taxon>Bacteria</taxon>
        <taxon>Bacillati</taxon>
        <taxon>Bacillota</taxon>
        <taxon>Bacilli</taxon>
        <taxon>Bacillales</taxon>
        <taxon>Thermoactinomycetaceae</taxon>
        <taxon>Laceyella</taxon>
    </lineage>
</organism>
<reference evidence="2" key="1">
    <citation type="submission" date="2017-05" db="EMBL/GenBank/DDBJ databases">
        <authorList>
            <person name="Varghese N."/>
            <person name="Submissions S."/>
        </authorList>
    </citation>
    <scope>NUCLEOTIDE SEQUENCE</scope>
    <source>
        <strain evidence="2">DSM 45262</strain>
    </source>
</reference>
<dbReference type="RefSeq" id="WP_102992995.1">
    <property type="nucleotide sequence ID" value="NZ_FXTU01000002.1"/>
</dbReference>
<keyword evidence="1" id="KW-0472">Membrane</keyword>
<keyword evidence="1" id="KW-0812">Transmembrane</keyword>
<comment type="caution">
    <text evidence="2">The sequence shown here is derived from an EMBL/GenBank/DDBJ whole genome shotgun (WGS) entry which is preliminary data.</text>
</comment>
<feature type="transmembrane region" description="Helical" evidence="1">
    <location>
        <begin position="64"/>
        <end position="91"/>
    </location>
</feature>
<sequence length="105" mass="11965">MNTAMVIGMVAASVFFILYLFLFVIAEKRKSSFMRLCLEIPIFTSILVDLFMDMMITISEHRYAIAMLYLFLFVGGILLSSIVIICEIVGVSRLKKIIHSFTNTK</sequence>
<name>A0AA45WLW3_9BACL</name>
<protein>
    <submittedName>
        <fullName evidence="2">Uncharacterized protein</fullName>
    </submittedName>
</protein>
<evidence type="ECO:0000256" key="1">
    <source>
        <dbReference type="SAM" id="Phobius"/>
    </source>
</evidence>
<keyword evidence="3" id="KW-1185">Reference proteome</keyword>
<keyword evidence="1" id="KW-1133">Transmembrane helix</keyword>
<feature type="transmembrane region" description="Helical" evidence="1">
    <location>
        <begin position="38"/>
        <end position="58"/>
    </location>
</feature>
<dbReference type="EMBL" id="FXTU01000002">
    <property type="protein sequence ID" value="SMP12753.1"/>
    <property type="molecule type" value="Genomic_DNA"/>
</dbReference>